<organism evidence="12 13">
    <name type="scientific">Cyanidioschyzon merolae (strain NIES-3377 / 10D)</name>
    <name type="common">Unicellular red alga</name>
    <dbReference type="NCBI Taxonomy" id="280699"/>
    <lineage>
        <taxon>Eukaryota</taxon>
        <taxon>Rhodophyta</taxon>
        <taxon>Bangiophyceae</taxon>
        <taxon>Cyanidiales</taxon>
        <taxon>Cyanidiaceae</taxon>
        <taxon>Cyanidioschyzon</taxon>
    </lineage>
</organism>
<keyword evidence="6 10" id="KW-0508">mRNA splicing</keyword>
<evidence type="ECO:0000313" key="12">
    <source>
        <dbReference type="EMBL" id="BAM82071.1"/>
    </source>
</evidence>
<dbReference type="PANTHER" id="PTHR11021">
    <property type="entry name" value="SMALL NUCLEAR RIBONUCLEOPROTEIN F SNRNP-F"/>
    <property type="match status" value="1"/>
</dbReference>
<sequence length="90" mass="9996">MTATGFAEAVKPTNLLSALQGNRVSVRLKWDLEYTGLLASYDSYFNLELEHAEELQPDGSSLPLGDMIIRCNNVLYIRDLRSTVPVPPLS</sequence>
<keyword evidence="5 10" id="KW-0694">RNA-binding</keyword>
<keyword evidence="7 10" id="KW-0539">Nucleus</keyword>
<dbReference type="InterPro" id="IPR034100">
    <property type="entry name" value="Sm_F"/>
</dbReference>
<proteinExistence type="inferred from homology"/>
<evidence type="ECO:0000256" key="10">
    <source>
        <dbReference type="PIRNR" id="PIRNR006609"/>
    </source>
</evidence>
<dbReference type="Proteomes" id="UP000007014">
    <property type="component" value="Chromosome 17"/>
</dbReference>
<dbReference type="HOGENOM" id="CLU_076902_12_1_1"/>
<dbReference type="KEGG" id="cme:CYME_CMQ171C"/>
<dbReference type="InterPro" id="IPR016487">
    <property type="entry name" value="Lsm6/sSmF"/>
</dbReference>
<dbReference type="SUPFAM" id="SSF50182">
    <property type="entry name" value="Sm-like ribonucleoproteins"/>
    <property type="match status" value="1"/>
</dbReference>
<dbReference type="EMBL" id="AP006499">
    <property type="protein sequence ID" value="BAM82071.1"/>
    <property type="molecule type" value="Genomic_DNA"/>
</dbReference>
<comment type="subcellular location">
    <subcellularLocation>
        <location evidence="1 10">Nucleus</location>
    </subcellularLocation>
</comment>
<evidence type="ECO:0000256" key="6">
    <source>
        <dbReference type="ARBA" id="ARBA00023187"/>
    </source>
</evidence>
<dbReference type="InterPro" id="IPR001163">
    <property type="entry name" value="Sm_dom_euk/arc"/>
</dbReference>
<dbReference type="CDD" id="cd01722">
    <property type="entry name" value="Sm_F"/>
    <property type="match status" value="1"/>
</dbReference>
<dbReference type="STRING" id="280699.M1UVM6"/>
<dbReference type="Pfam" id="PF01423">
    <property type="entry name" value="LSM"/>
    <property type="match status" value="1"/>
</dbReference>
<reference evidence="12 13" key="1">
    <citation type="journal article" date="2004" name="Nature">
        <title>Genome sequence of the ultrasmall unicellular red alga Cyanidioschyzon merolae 10D.</title>
        <authorList>
            <person name="Matsuzaki M."/>
            <person name="Misumi O."/>
            <person name="Shin-i T."/>
            <person name="Maruyama S."/>
            <person name="Takahara M."/>
            <person name="Miyagishima S."/>
            <person name="Mori T."/>
            <person name="Nishida K."/>
            <person name="Yagisawa F."/>
            <person name="Nishida K."/>
            <person name="Yoshida Y."/>
            <person name="Nishimura Y."/>
            <person name="Nakao S."/>
            <person name="Kobayashi T."/>
            <person name="Momoyama Y."/>
            <person name="Higashiyama T."/>
            <person name="Minoda A."/>
            <person name="Sano M."/>
            <person name="Nomoto H."/>
            <person name="Oishi K."/>
            <person name="Hayashi H."/>
            <person name="Ohta F."/>
            <person name="Nishizaka S."/>
            <person name="Haga S."/>
            <person name="Miura S."/>
            <person name="Morishita T."/>
            <person name="Kabeya Y."/>
            <person name="Terasawa K."/>
            <person name="Suzuki Y."/>
            <person name="Ishii Y."/>
            <person name="Asakawa S."/>
            <person name="Takano H."/>
            <person name="Ohta N."/>
            <person name="Kuroiwa H."/>
            <person name="Tanaka K."/>
            <person name="Shimizu N."/>
            <person name="Sugano S."/>
            <person name="Sato N."/>
            <person name="Nozaki H."/>
            <person name="Ogasawara N."/>
            <person name="Kohara Y."/>
            <person name="Kuroiwa T."/>
        </authorList>
    </citation>
    <scope>NUCLEOTIDE SEQUENCE [LARGE SCALE GENOMIC DNA]</scope>
    <source>
        <strain evidence="12 13">10D</strain>
    </source>
</reference>
<dbReference type="OMA" id="DNYMNFQ"/>
<dbReference type="GO" id="GO:0000398">
    <property type="term" value="P:mRNA splicing, via spliceosome"/>
    <property type="evidence" value="ECO:0007669"/>
    <property type="project" value="InterPro"/>
</dbReference>
<evidence type="ECO:0000256" key="4">
    <source>
        <dbReference type="ARBA" id="ARBA00022728"/>
    </source>
</evidence>
<gene>
    <name evidence="12" type="ORF">CYME_CMQ171C</name>
</gene>
<dbReference type="SMART" id="SM00651">
    <property type="entry name" value="Sm"/>
    <property type="match status" value="1"/>
</dbReference>
<reference evidence="12 13" key="2">
    <citation type="journal article" date="2007" name="BMC Biol.">
        <title>A 100%-complete sequence reveals unusually simple genomic features in the hot-spring red alga Cyanidioschyzon merolae.</title>
        <authorList>
            <person name="Nozaki H."/>
            <person name="Takano H."/>
            <person name="Misumi O."/>
            <person name="Terasawa K."/>
            <person name="Matsuzaki M."/>
            <person name="Maruyama S."/>
            <person name="Nishida K."/>
            <person name="Yagisawa F."/>
            <person name="Yoshida Y."/>
            <person name="Fujiwara T."/>
            <person name="Takio S."/>
            <person name="Tamura K."/>
            <person name="Chung S.J."/>
            <person name="Nakamura S."/>
            <person name="Kuroiwa H."/>
            <person name="Tanaka K."/>
            <person name="Sato N."/>
            <person name="Kuroiwa T."/>
        </authorList>
    </citation>
    <scope>NUCLEOTIDE SEQUENCE [LARGE SCALE GENOMIC DNA]</scope>
    <source>
        <strain evidence="12 13">10D</strain>
    </source>
</reference>
<dbReference type="GO" id="GO:0034715">
    <property type="term" value="C:pICln-Sm protein complex"/>
    <property type="evidence" value="ECO:0007669"/>
    <property type="project" value="TreeGrafter"/>
</dbReference>
<dbReference type="GO" id="GO:0071013">
    <property type="term" value="C:catalytic step 2 spliceosome"/>
    <property type="evidence" value="ECO:0007669"/>
    <property type="project" value="TreeGrafter"/>
</dbReference>
<keyword evidence="13" id="KW-1185">Reference proteome</keyword>
<dbReference type="InterPro" id="IPR047575">
    <property type="entry name" value="Sm"/>
</dbReference>
<dbReference type="PIRSF" id="PIRSF006609">
    <property type="entry name" value="snRNP_SmF"/>
    <property type="match status" value="1"/>
</dbReference>
<comment type="similarity">
    <text evidence="2 10">Belongs to the snRNP Sm proteins family. SmF/LSm6 subfamily.</text>
</comment>
<dbReference type="Gramene" id="CMQ171CT">
    <property type="protein sequence ID" value="CMQ171CT"/>
    <property type="gene ID" value="CMQ171C"/>
</dbReference>
<dbReference type="InterPro" id="IPR010920">
    <property type="entry name" value="LSM_dom_sf"/>
</dbReference>
<evidence type="ECO:0000256" key="2">
    <source>
        <dbReference type="ARBA" id="ARBA00007927"/>
    </source>
</evidence>
<dbReference type="GO" id="GO:0003723">
    <property type="term" value="F:RNA binding"/>
    <property type="evidence" value="ECO:0007669"/>
    <property type="project" value="UniProtKB-UniRule"/>
</dbReference>
<protein>
    <recommendedName>
        <fullName evidence="9">Sm protein F</fullName>
    </recommendedName>
</protein>
<accession>M1UVM6</accession>
<keyword evidence="3 10" id="KW-0507">mRNA processing</keyword>
<dbReference type="eggNOG" id="KOG3482">
    <property type="taxonomic scope" value="Eukaryota"/>
</dbReference>
<name>M1UVM6_CYAM1</name>
<evidence type="ECO:0000313" key="13">
    <source>
        <dbReference type="Proteomes" id="UP000007014"/>
    </source>
</evidence>
<evidence type="ECO:0000256" key="8">
    <source>
        <dbReference type="ARBA" id="ARBA00023274"/>
    </source>
</evidence>
<keyword evidence="8 10" id="KW-0687">Ribonucleoprotein</keyword>
<dbReference type="PANTHER" id="PTHR11021:SF0">
    <property type="entry name" value="SMALL NUCLEAR RIBONUCLEOPROTEIN F"/>
    <property type="match status" value="1"/>
</dbReference>
<dbReference type="GO" id="GO:0005685">
    <property type="term" value="C:U1 snRNP"/>
    <property type="evidence" value="ECO:0007669"/>
    <property type="project" value="TreeGrafter"/>
</dbReference>
<dbReference type="AlphaFoldDB" id="M1UVM6"/>
<dbReference type="GeneID" id="16996185"/>
<feature type="domain" description="Sm" evidence="11">
    <location>
        <begin position="11"/>
        <end position="83"/>
    </location>
</feature>
<evidence type="ECO:0000256" key="1">
    <source>
        <dbReference type="ARBA" id="ARBA00004123"/>
    </source>
</evidence>
<keyword evidence="4 10" id="KW-0747">Spliceosome</keyword>
<evidence type="ECO:0000256" key="3">
    <source>
        <dbReference type="ARBA" id="ARBA00022664"/>
    </source>
</evidence>
<dbReference type="Gene3D" id="2.30.30.100">
    <property type="match status" value="1"/>
</dbReference>
<evidence type="ECO:0000259" key="11">
    <source>
        <dbReference type="PROSITE" id="PS52002"/>
    </source>
</evidence>
<evidence type="ECO:0000256" key="5">
    <source>
        <dbReference type="ARBA" id="ARBA00022884"/>
    </source>
</evidence>
<evidence type="ECO:0000256" key="9">
    <source>
        <dbReference type="ARBA" id="ARBA00030144"/>
    </source>
</evidence>
<dbReference type="OrthoDB" id="409625at2759"/>
<evidence type="ECO:0000256" key="7">
    <source>
        <dbReference type="ARBA" id="ARBA00023242"/>
    </source>
</evidence>
<dbReference type="RefSeq" id="XP_005538107.1">
    <property type="nucleotide sequence ID" value="XM_005538050.1"/>
</dbReference>
<dbReference type="PROSITE" id="PS52002">
    <property type="entry name" value="SM"/>
    <property type="match status" value="1"/>
</dbReference>